<evidence type="ECO:0000256" key="4">
    <source>
        <dbReference type="ARBA" id="ARBA00022692"/>
    </source>
</evidence>
<feature type="transmembrane region" description="Helical" evidence="7">
    <location>
        <begin position="132"/>
        <end position="154"/>
    </location>
</feature>
<dbReference type="InterPro" id="IPR036458">
    <property type="entry name" value="Na:dicarbo_symporter_sf"/>
</dbReference>
<dbReference type="PRINTS" id="PR00173">
    <property type="entry name" value="EDTRNSPORT"/>
</dbReference>
<comment type="subcellular location">
    <subcellularLocation>
        <location evidence="1">Cell membrane</location>
        <topology evidence="1">Multi-pass membrane protein</topology>
    </subcellularLocation>
</comment>
<evidence type="ECO:0000256" key="6">
    <source>
        <dbReference type="ARBA" id="ARBA00023136"/>
    </source>
</evidence>
<feature type="transmembrane region" description="Helical" evidence="7">
    <location>
        <begin position="174"/>
        <end position="201"/>
    </location>
</feature>
<feature type="transmembrane region" description="Helical" evidence="7">
    <location>
        <begin position="244"/>
        <end position="267"/>
    </location>
</feature>
<dbReference type="Proteomes" id="UP000237350">
    <property type="component" value="Unassembled WGS sequence"/>
</dbReference>
<feature type="transmembrane region" description="Helical" evidence="7">
    <location>
        <begin position="288"/>
        <end position="312"/>
    </location>
</feature>
<dbReference type="GO" id="GO:0005886">
    <property type="term" value="C:plasma membrane"/>
    <property type="evidence" value="ECO:0007669"/>
    <property type="project" value="UniProtKB-SubCell"/>
</dbReference>
<dbReference type="InterPro" id="IPR001991">
    <property type="entry name" value="Na-dicarboxylate_symporter"/>
</dbReference>
<accession>A0A2S4JR82</accession>
<organism evidence="8 9">
    <name type="scientific">Alkalispirochaeta sphaeroplastigenens</name>
    <dbReference type="NCBI Taxonomy" id="1187066"/>
    <lineage>
        <taxon>Bacteria</taxon>
        <taxon>Pseudomonadati</taxon>
        <taxon>Spirochaetota</taxon>
        <taxon>Spirochaetia</taxon>
        <taxon>Spirochaetales</taxon>
        <taxon>Spirochaetaceae</taxon>
        <taxon>Alkalispirochaeta</taxon>
    </lineage>
</organism>
<feature type="transmembrane region" description="Helical" evidence="7">
    <location>
        <begin position="332"/>
        <end position="354"/>
    </location>
</feature>
<reference evidence="9" key="1">
    <citation type="submission" date="2015-12" db="EMBL/GenBank/DDBJ databases">
        <authorList>
            <person name="Lodha T.D."/>
            <person name="Chintalapati S."/>
            <person name="Chintalapati V.R."/>
            <person name="Sravanthi T."/>
        </authorList>
    </citation>
    <scope>NUCLEOTIDE SEQUENCE [LARGE SCALE GENOMIC DNA]</scope>
    <source>
        <strain evidence="9">JC133</strain>
    </source>
</reference>
<keyword evidence="3" id="KW-1003">Cell membrane</keyword>
<keyword evidence="9" id="KW-1185">Reference proteome</keyword>
<keyword evidence="4 7" id="KW-0812">Transmembrane</keyword>
<dbReference type="EMBL" id="LPWH01000063">
    <property type="protein sequence ID" value="POR02031.1"/>
    <property type="molecule type" value="Genomic_DNA"/>
</dbReference>
<evidence type="ECO:0000256" key="1">
    <source>
        <dbReference type="ARBA" id="ARBA00004651"/>
    </source>
</evidence>
<dbReference type="Pfam" id="PF00375">
    <property type="entry name" value="SDF"/>
    <property type="match status" value="1"/>
</dbReference>
<evidence type="ECO:0000256" key="2">
    <source>
        <dbReference type="ARBA" id="ARBA00022448"/>
    </source>
</evidence>
<feature type="transmembrane region" description="Helical" evidence="7">
    <location>
        <begin position="213"/>
        <end position="232"/>
    </location>
</feature>
<dbReference type="PANTHER" id="PTHR42865:SF7">
    <property type="entry name" value="PROTON_GLUTAMATE-ASPARTATE SYMPORTER"/>
    <property type="match status" value="1"/>
</dbReference>
<comment type="caution">
    <text evidence="8">The sequence shown here is derived from an EMBL/GenBank/DDBJ whole genome shotgun (WGS) entry which is preliminary data.</text>
</comment>
<dbReference type="AlphaFoldDB" id="A0A2S4JR82"/>
<dbReference type="Gene3D" id="1.10.3860.10">
    <property type="entry name" value="Sodium:dicarboxylate symporter"/>
    <property type="match status" value="1"/>
</dbReference>
<name>A0A2S4JR82_9SPIO</name>
<proteinExistence type="predicted"/>
<evidence type="ECO:0000256" key="5">
    <source>
        <dbReference type="ARBA" id="ARBA00022989"/>
    </source>
</evidence>
<evidence type="ECO:0008006" key="10">
    <source>
        <dbReference type="Google" id="ProtNLM"/>
    </source>
</evidence>
<evidence type="ECO:0000313" key="9">
    <source>
        <dbReference type="Proteomes" id="UP000237350"/>
    </source>
</evidence>
<feature type="transmembrane region" description="Helical" evidence="7">
    <location>
        <begin position="38"/>
        <end position="59"/>
    </location>
</feature>
<protein>
    <recommendedName>
        <fullName evidence="10">Dicarboxylate/amino acid:cation symporter</fullName>
    </recommendedName>
</protein>
<keyword evidence="6 7" id="KW-0472">Membrane</keyword>
<feature type="transmembrane region" description="Helical" evidence="7">
    <location>
        <begin position="71"/>
        <end position="97"/>
    </location>
</feature>
<keyword evidence="2" id="KW-0813">Transport</keyword>
<gene>
    <name evidence="8" type="ORF">AU468_07195</name>
</gene>
<evidence type="ECO:0000256" key="3">
    <source>
        <dbReference type="ARBA" id="ARBA00022475"/>
    </source>
</evidence>
<dbReference type="GO" id="GO:0015293">
    <property type="term" value="F:symporter activity"/>
    <property type="evidence" value="ECO:0007669"/>
    <property type="project" value="UniProtKB-KW"/>
</dbReference>
<feature type="transmembrane region" description="Helical" evidence="7">
    <location>
        <begin position="7"/>
        <end position="26"/>
    </location>
</feature>
<dbReference type="SUPFAM" id="SSF118215">
    <property type="entry name" value="Proton glutamate symport protein"/>
    <property type="match status" value="1"/>
</dbReference>
<dbReference type="RefSeq" id="WP_103680124.1">
    <property type="nucleotide sequence ID" value="NZ_LPWH01000063.1"/>
</dbReference>
<evidence type="ECO:0000256" key="7">
    <source>
        <dbReference type="SAM" id="Phobius"/>
    </source>
</evidence>
<evidence type="ECO:0000313" key="8">
    <source>
        <dbReference type="EMBL" id="POR02031.1"/>
    </source>
</evidence>
<sequence>MNISFRYTLGAAAGIVLGMVLPLAGGDTAALLGELSQLVVLAGRFLLFPLVFFAMIAAVDELHTRDTLGKTGLLGAAVLFLCTLVSTLLGGLAILVFSPQRIPPMVQEGTITAPPSLIASLLGALPSNAFRVFVLDDGALAGILLMALLVGVSFRHDRSVSSPLSLVVDSANRIFYRLNHLVAGVLGILVLVPVAALTVLLREGTELLLFSQFLLVLIVAVLVVGVLVYPAILYLFDRRRTHPLLWLSAMIPVAVAALGSGDAFFSLSTLTRVNRDSLGIPRAMGASVSPWVVLYGRAGTALVSMAGFLLVIRSYTALDIGLGDLVVLAVSTVLYSFFLARTPAGGVLLMLSFLASRYGRGMEESYLILLPVMPLLERIGAFLDMMTAGFVTQIVATRGSGRSQAVTKA</sequence>
<keyword evidence="5 7" id="KW-1133">Transmembrane helix</keyword>
<dbReference type="OrthoDB" id="368112at2"/>
<dbReference type="PANTHER" id="PTHR42865">
    <property type="entry name" value="PROTON/GLUTAMATE-ASPARTATE SYMPORTER"/>
    <property type="match status" value="1"/>
</dbReference>